<accession>A0A3A8N8A2</accession>
<dbReference type="RefSeq" id="WP_120626996.1">
    <property type="nucleotide sequence ID" value="NZ_RAWG01000130.1"/>
</dbReference>
<keyword evidence="3" id="KW-1185">Reference proteome</keyword>
<dbReference type="Pfam" id="PF09826">
    <property type="entry name" value="Beta_propel"/>
    <property type="match status" value="1"/>
</dbReference>
<dbReference type="InterPro" id="IPR019198">
    <property type="entry name" value="Beta_propeller_containing"/>
</dbReference>
<evidence type="ECO:0008006" key="4">
    <source>
        <dbReference type="Google" id="ProtNLM"/>
    </source>
</evidence>
<dbReference type="AlphaFoldDB" id="A0A3A8N8A2"/>
<feature type="compositionally biased region" description="Low complexity" evidence="1">
    <location>
        <begin position="91"/>
        <end position="103"/>
    </location>
</feature>
<evidence type="ECO:0000313" key="3">
    <source>
        <dbReference type="Proteomes" id="UP000273405"/>
    </source>
</evidence>
<dbReference type="EMBL" id="RAWG01000130">
    <property type="protein sequence ID" value="RKH40496.1"/>
    <property type="molecule type" value="Genomic_DNA"/>
</dbReference>
<dbReference type="OrthoDB" id="9778998at2"/>
<organism evidence="2 3">
    <name type="scientific">Corallococcus sicarius</name>
    <dbReference type="NCBI Taxonomy" id="2316726"/>
    <lineage>
        <taxon>Bacteria</taxon>
        <taxon>Pseudomonadati</taxon>
        <taxon>Myxococcota</taxon>
        <taxon>Myxococcia</taxon>
        <taxon>Myxococcales</taxon>
        <taxon>Cystobacterineae</taxon>
        <taxon>Myxococcaceae</taxon>
        <taxon>Corallococcus</taxon>
    </lineage>
</organism>
<evidence type="ECO:0000313" key="2">
    <source>
        <dbReference type="EMBL" id="RKH40496.1"/>
    </source>
</evidence>
<reference evidence="3" key="1">
    <citation type="submission" date="2018-09" db="EMBL/GenBank/DDBJ databases">
        <authorList>
            <person name="Livingstone P.G."/>
            <person name="Whitworth D.E."/>
        </authorList>
    </citation>
    <scope>NUCLEOTIDE SEQUENCE [LARGE SCALE GENOMIC DNA]</scope>
    <source>
        <strain evidence="3">CA040B</strain>
    </source>
</reference>
<protein>
    <recommendedName>
        <fullName evidence="4">Beta propeller domain-containing protein</fullName>
    </recommendedName>
</protein>
<dbReference type="Proteomes" id="UP000273405">
    <property type="component" value="Unassembled WGS sequence"/>
</dbReference>
<comment type="caution">
    <text evidence="2">The sequence shown here is derived from an EMBL/GenBank/DDBJ whole genome shotgun (WGS) entry which is preliminary data.</text>
</comment>
<name>A0A3A8N8A2_9BACT</name>
<evidence type="ECO:0000256" key="1">
    <source>
        <dbReference type="SAM" id="MobiDB-lite"/>
    </source>
</evidence>
<feature type="region of interest" description="Disordered" evidence="1">
    <location>
        <begin position="79"/>
        <end position="112"/>
    </location>
</feature>
<proteinExistence type="predicted"/>
<sequence length="702" mass="75683">MWKPGVVLLMASACVSACGGGDGERTQKRVGQELATLTRAKSCDDLRTTLRQQAIDRMNEQLDAKLAIALERRSGYCEYPTMEDASPPPSGSSSGGARSTSSTNNQVEGVDEPDFIKNDSRYLYVLADGTLKVVQAWPAASSQVVGSLPIPGTPRRLVLEGDRALVFSHLPSSQGDQVGAPGWRPPECTYGYDCDFVGDGTLLQLTWVDLKDRAHPRALRSVRFQGTYITARRVGSAVHTVVTFPGPKVPTVASWPEDIASCDSDKVYTEKEIRAGFKRLREENTRILKEADFTLPLPRFVEQPVGDGGNIAPLPYALAECDSFYVSHAGDSASFLTLVSTDLGALETLKATVVVGRPGAVYSNGESLYVSARHSQASTSGGWFFPPESGIPEASTVHRFSLSAQPPASEYRGSVAVKGRVLNQFAMDEHAGHFRIATTTGHLPSPDVHSTLTVLKPRDSGFQQVGQLDHLAPSEDIRSARFDGERGFVVTFKKTDPLFVLDLKDPAEPKVAGDLKIPGFSTYMHLLDENHLLSIGYDAQDMGDFAFFQGVLLQVFDIGTPSTPTLKHKTVIGTRGSSSEALTQHLAFTYFREKQLLALPMAVCEASAGGGSFGEQLTFNGLMVYRVAADTGFNYLGGVAHTPASTPAFPSQGACSNWWTQASTSVKRSVFMEDFVYSVAEDSIHVANVAAPGTDVAVVPLR</sequence>
<gene>
    <name evidence="2" type="ORF">D7X12_20665</name>
</gene>